<dbReference type="AlphaFoldDB" id="A0A7S0KBB3"/>
<organism evidence="3">
    <name type="scientific">Ostreococcus mediterraneus</name>
    <dbReference type="NCBI Taxonomy" id="1486918"/>
    <lineage>
        <taxon>Eukaryota</taxon>
        <taxon>Viridiplantae</taxon>
        <taxon>Chlorophyta</taxon>
        <taxon>Mamiellophyceae</taxon>
        <taxon>Mamiellales</taxon>
        <taxon>Bathycoccaceae</taxon>
        <taxon>Ostreococcus</taxon>
    </lineage>
</organism>
<protein>
    <submittedName>
        <fullName evidence="3">Uncharacterized protein</fullName>
    </submittedName>
</protein>
<evidence type="ECO:0000313" key="3">
    <source>
        <dbReference type="EMBL" id="CAD8576094.1"/>
    </source>
</evidence>
<feature type="transmembrane region" description="Helical" evidence="2">
    <location>
        <begin position="975"/>
        <end position="1005"/>
    </location>
</feature>
<name>A0A7S0KBB3_9CHLO</name>
<evidence type="ECO:0000256" key="1">
    <source>
        <dbReference type="SAM" id="MobiDB-lite"/>
    </source>
</evidence>
<feature type="compositionally biased region" description="Basic and acidic residues" evidence="1">
    <location>
        <begin position="41"/>
        <end position="54"/>
    </location>
</feature>
<sequence length="1273" mass="144551">MFRDVVQRASAKANENDEFSADVEGAKAMTMRGGAVSTSARAEDVRREMREQRESRRKTQPHGRINEEDMKRGVLESRASFFDDSNSGESKAMKSWKKALGSVRHARQTNAIADVSALEWADVDGLFAYYDAVYFENKLAGRVTFSWNSSPGASVDGKEATINAFDSMFKYCLCSEIPKWWHGANPRQLCVGICCVVERRASTYTRAAHLRMPDVLRRFKMTQMAKEALLHGMTHAYLFVIGHTAENAAFNAHDDEFKRITYKLNHDFVTVDAFRPPDKGYSIRWFDRSIAESKDDVETEKLKGQLFKSSMVDTLTTEHYKLLYLISKHSRLAEKVTQKERWVRYIHLMVLVYEAVIHGVFDYDYAPCSEVVSGSRMMLNISQEARDNLDDLVETGLIRSLRMTSHDGRSVMAYQLSKQGIDRLQLGSLSQEDMDMCDEFMYDPQGELLEVAYDSASKTFKLVSQAGFNIDSTVTDSEDVSYVCSPYMCRTYMKNSIPMSSNAYRASETLRGMSSVVDADVDVQLSLSRVIVLVGDWIPTSCAQIMELTNSLGVEDRNKGGYYSTQVDSASTDTCLEVPVGLTKISICSANPAQFCNMEAEVEYPEAPGITQLESFGLRYSREGDLLCGVKIESVMTKILNDISFDWLSRVIADIQVDSSTLTEGLMTVYQQNILSTVYDGDVKNRQKFCFYMAETITPKLSAHHYLDGDSVEAEIRQLIGDTQHALDVTDNDVIIFGENGVIFAGPECTKHETLLVSYVMLRGREEFSFNIFRKLETITTALQKIEKDLTRVHETPHMLRQCQMRLANMTTDVYRLGEAVRHMELACDTPVIVFGETDEPSEPIYGNINYYALNTKSSKRLHHALDINSLSDSIRVRIHGCVMNLKANEDLLRTLERGAMELTRNRRHSIIDNTKTALEVTREYMEHENVRQTSWLLTWLYAGLFGFRFIDRFVGTWSIPESVSFITKKIRYPLIWNLPIVWIVMSLGMWCSLFAACVFLHILYTNRYGGFIESTATMRHKVCVNTLLRFLKLKREVGQQQVVASGFHGTQVTHITYTDVSTFDSYRARVTLTVDSMHGYLLKTRIRIAKSKTIPGTMFPYELDERLLADLGLNKVLLDGALTAKLRAAQSKVASKILLVRAVGNAATREVTLTALTVADLRAQISAKFCYRVRNLVRVVAVTYIDEKTVDEELIQSDAQVVALRPFQRLNVVFFGKPKPKMAKYVNQTKLRVERQRILEERRQLFAKQMKRISATVDELYPDDDDEAEPGF</sequence>
<proteinExistence type="predicted"/>
<feature type="region of interest" description="Disordered" evidence="1">
    <location>
        <begin position="1"/>
        <end position="65"/>
    </location>
</feature>
<keyword evidence="2" id="KW-1133">Transmembrane helix</keyword>
<keyword evidence="2" id="KW-0812">Transmembrane</keyword>
<accession>A0A7S0KBB3</accession>
<reference evidence="3" key="1">
    <citation type="submission" date="2021-01" db="EMBL/GenBank/DDBJ databases">
        <authorList>
            <person name="Corre E."/>
            <person name="Pelletier E."/>
            <person name="Niang G."/>
            <person name="Scheremetjew M."/>
            <person name="Finn R."/>
            <person name="Kale V."/>
            <person name="Holt S."/>
            <person name="Cochrane G."/>
            <person name="Meng A."/>
            <person name="Brown T."/>
            <person name="Cohen L."/>
        </authorList>
    </citation>
    <scope>NUCLEOTIDE SEQUENCE</scope>
    <source>
        <strain evidence="3">Clade-D-RCC2572</strain>
    </source>
</reference>
<gene>
    <name evidence="3" type="ORF">OMED0929_LOCUS504</name>
</gene>
<evidence type="ECO:0000256" key="2">
    <source>
        <dbReference type="SAM" id="Phobius"/>
    </source>
</evidence>
<dbReference type="EMBL" id="HBEW01000614">
    <property type="protein sequence ID" value="CAD8576094.1"/>
    <property type="molecule type" value="Transcribed_RNA"/>
</dbReference>
<keyword evidence="2" id="KW-0472">Membrane</keyword>